<evidence type="ECO:0000313" key="3">
    <source>
        <dbReference type="Proteomes" id="UP000028999"/>
    </source>
</evidence>
<gene>
    <name evidence="2" type="primary">BnaC07g32240D</name>
    <name evidence="2" type="ORF">GSBRNA2T00041750001</name>
</gene>
<evidence type="ECO:0000259" key="1">
    <source>
        <dbReference type="Pfam" id="PF13966"/>
    </source>
</evidence>
<dbReference type="AlphaFoldDB" id="A0A078GWQ8"/>
<keyword evidence="3" id="KW-1185">Reference proteome</keyword>
<evidence type="ECO:0000313" key="2">
    <source>
        <dbReference type="EMBL" id="CDY29018.1"/>
    </source>
</evidence>
<dbReference type="Gramene" id="CDY29018">
    <property type="protein sequence ID" value="CDY29018"/>
    <property type="gene ID" value="GSBRNA2T00041750001"/>
</dbReference>
<accession>A0A078GWQ8</accession>
<reference evidence="2 3" key="1">
    <citation type="journal article" date="2014" name="Science">
        <title>Plant genetics. Early allopolyploid evolution in the post-Neolithic Brassica napus oilseed genome.</title>
        <authorList>
            <person name="Chalhoub B."/>
            <person name="Denoeud F."/>
            <person name="Liu S."/>
            <person name="Parkin I.A."/>
            <person name="Tang H."/>
            <person name="Wang X."/>
            <person name="Chiquet J."/>
            <person name="Belcram H."/>
            <person name="Tong C."/>
            <person name="Samans B."/>
            <person name="Correa M."/>
            <person name="Da Silva C."/>
            <person name="Just J."/>
            <person name="Falentin C."/>
            <person name="Koh C.S."/>
            <person name="Le Clainche I."/>
            <person name="Bernard M."/>
            <person name="Bento P."/>
            <person name="Noel B."/>
            <person name="Labadie K."/>
            <person name="Alberti A."/>
            <person name="Charles M."/>
            <person name="Arnaud D."/>
            <person name="Guo H."/>
            <person name="Daviaud C."/>
            <person name="Alamery S."/>
            <person name="Jabbari K."/>
            <person name="Zhao M."/>
            <person name="Edger P.P."/>
            <person name="Chelaifa H."/>
            <person name="Tack D."/>
            <person name="Lassalle G."/>
            <person name="Mestiri I."/>
            <person name="Schnel N."/>
            <person name="Le Paslier M.C."/>
            <person name="Fan G."/>
            <person name="Renault V."/>
            <person name="Bayer P.E."/>
            <person name="Golicz A.A."/>
            <person name="Manoli S."/>
            <person name="Lee T.H."/>
            <person name="Thi V.H."/>
            <person name="Chalabi S."/>
            <person name="Hu Q."/>
            <person name="Fan C."/>
            <person name="Tollenaere R."/>
            <person name="Lu Y."/>
            <person name="Battail C."/>
            <person name="Shen J."/>
            <person name="Sidebottom C.H."/>
            <person name="Wang X."/>
            <person name="Canaguier A."/>
            <person name="Chauveau A."/>
            <person name="Berard A."/>
            <person name="Deniot G."/>
            <person name="Guan M."/>
            <person name="Liu Z."/>
            <person name="Sun F."/>
            <person name="Lim Y.P."/>
            <person name="Lyons E."/>
            <person name="Town C.D."/>
            <person name="Bancroft I."/>
            <person name="Wang X."/>
            <person name="Meng J."/>
            <person name="Ma J."/>
            <person name="Pires J.C."/>
            <person name="King G.J."/>
            <person name="Brunel D."/>
            <person name="Delourme R."/>
            <person name="Renard M."/>
            <person name="Aury J.M."/>
            <person name="Adams K.L."/>
            <person name="Batley J."/>
            <person name="Snowdon R.J."/>
            <person name="Tost J."/>
            <person name="Edwards D."/>
            <person name="Zhou Y."/>
            <person name="Hua W."/>
            <person name="Sharpe A.G."/>
            <person name="Paterson A.H."/>
            <person name="Guan C."/>
            <person name="Wincker P."/>
        </authorList>
    </citation>
    <scope>NUCLEOTIDE SEQUENCE [LARGE SCALE GENOMIC DNA]</scope>
    <source>
        <strain evidence="3">cv. Darmor-bzh</strain>
    </source>
</reference>
<name>A0A078GWQ8_BRANA</name>
<proteinExistence type="predicted"/>
<protein>
    <submittedName>
        <fullName evidence="2">BnaC07g32240D protein</fullName>
    </submittedName>
</protein>
<dbReference type="InterPro" id="IPR026960">
    <property type="entry name" value="RVT-Znf"/>
</dbReference>
<feature type="domain" description="Reverse transcriptase zinc-binding" evidence="1">
    <location>
        <begin position="55"/>
        <end position="99"/>
    </location>
</feature>
<dbReference type="OMA" id="HETRDHI"/>
<organism evidence="2 3">
    <name type="scientific">Brassica napus</name>
    <name type="common">Rape</name>
    <dbReference type="NCBI Taxonomy" id="3708"/>
    <lineage>
        <taxon>Eukaryota</taxon>
        <taxon>Viridiplantae</taxon>
        <taxon>Streptophyta</taxon>
        <taxon>Embryophyta</taxon>
        <taxon>Tracheophyta</taxon>
        <taxon>Spermatophyta</taxon>
        <taxon>Magnoliopsida</taxon>
        <taxon>eudicotyledons</taxon>
        <taxon>Gunneridae</taxon>
        <taxon>Pentapetalae</taxon>
        <taxon>rosids</taxon>
        <taxon>malvids</taxon>
        <taxon>Brassicales</taxon>
        <taxon>Brassicaceae</taxon>
        <taxon>Brassiceae</taxon>
        <taxon>Brassica</taxon>
    </lineage>
</organism>
<dbReference type="PaxDb" id="3708-A0A078GWQ8"/>
<dbReference type="STRING" id="3708.A0A078GWQ8"/>
<dbReference type="Pfam" id="PF13966">
    <property type="entry name" value="zf-RVT"/>
    <property type="match status" value="1"/>
</dbReference>
<sequence>MLAQKLAGLFARLDLLQQKSSISCCAHYLCLLCKAHLGINKTPSTEERVGRKGLLDRLPTRSRLASWGLQIDTCCCVCNNYHETRDHIFLRCAYAEQIWKIVIRRLGYIPILFHTWEAFLTWIGLKVSHCPSTLRKVTAQAVIYRLWRERNNRLHNGIQTPPEVSFKEIDRQVRNEILARKHRHTFQNLMSIWLTYE</sequence>
<dbReference type="Proteomes" id="UP000028999">
    <property type="component" value="Unassembled WGS sequence"/>
</dbReference>
<dbReference type="EMBL" id="LK032229">
    <property type="protein sequence ID" value="CDY29018.1"/>
    <property type="molecule type" value="Genomic_DNA"/>
</dbReference>